<dbReference type="InterPro" id="IPR005320">
    <property type="entry name" value="Peptidase_S51"/>
</dbReference>
<evidence type="ECO:0000256" key="1">
    <source>
        <dbReference type="ARBA" id="ARBA00006534"/>
    </source>
</evidence>
<gene>
    <name evidence="5" type="ORF">BME96_06815</name>
</gene>
<evidence type="ECO:0000256" key="2">
    <source>
        <dbReference type="ARBA" id="ARBA00022670"/>
    </source>
</evidence>
<evidence type="ECO:0000256" key="3">
    <source>
        <dbReference type="ARBA" id="ARBA00022801"/>
    </source>
</evidence>
<dbReference type="GO" id="GO:0008236">
    <property type="term" value="F:serine-type peptidase activity"/>
    <property type="evidence" value="ECO:0007669"/>
    <property type="project" value="UniProtKB-KW"/>
</dbReference>
<dbReference type="Gene3D" id="3.40.50.880">
    <property type="match status" value="1"/>
</dbReference>
<reference evidence="5 6" key="1">
    <citation type="submission" date="2016-11" db="EMBL/GenBank/DDBJ databases">
        <title>Complete genome sequencing of Virgibacillus halodenitrificans PDB-F2.</title>
        <authorList>
            <person name="Sun Z."/>
            <person name="Zhou Y."/>
            <person name="Li H."/>
        </authorList>
    </citation>
    <scope>NUCLEOTIDE SEQUENCE [LARGE SCALE GENOMIC DNA]</scope>
    <source>
        <strain evidence="5 6">PDB-F2</strain>
    </source>
</reference>
<dbReference type="SUPFAM" id="SSF52317">
    <property type="entry name" value="Class I glutamine amidotransferase-like"/>
    <property type="match status" value="1"/>
</dbReference>
<keyword evidence="3" id="KW-0378">Hydrolase</keyword>
<sequence length="217" mass="24294">MMERHLFLYGGSPPFGERFGKRFADLALPEQGKVAILFIPRDGWKQYMRIYTATLAAYGHSKFEYLPLMEDLEEENTNKLVNCSGIIISGGETEKYQERIVNTSIGKQINILYEQGTPVAGFSAGALLSPAHCIIPPIDNTRGEKLLLKGMGFLNDAVISVHYSKWQEDKNLKTNVEELDVSVGYGLDDGTAAYFRDGKIEEIEGEGFYVERKAQVL</sequence>
<dbReference type="AlphaFoldDB" id="A0AAC9IZC3"/>
<evidence type="ECO:0000313" key="5">
    <source>
        <dbReference type="EMBL" id="APC47898.1"/>
    </source>
</evidence>
<dbReference type="Pfam" id="PF03575">
    <property type="entry name" value="Peptidase_S51"/>
    <property type="match status" value="1"/>
</dbReference>
<dbReference type="EMBL" id="CP017962">
    <property type="protein sequence ID" value="APC47898.1"/>
    <property type="molecule type" value="Genomic_DNA"/>
</dbReference>
<keyword evidence="2" id="KW-0645">Protease</keyword>
<dbReference type="GeneID" id="71514093"/>
<dbReference type="InterPro" id="IPR029062">
    <property type="entry name" value="Class_I_gatase-like"/>
</dbReference>
<dbReference type="GO" id="GO:0006508">
    <property type="term" value="P:proteolysis"/>
    <property type="evidence" value="ECO:0007669"/>
    <property type="project" value="UniProtKB-KW"/>
</dbReference>
<protein>
    <submittedName>
        <fullName evidence="5">Peptidase S51 dipeptidase E</fullName>
    </submittedName>
</protein>
<dbReference type="KEGG" id="vhl:BME96_06815"/>
<proteinExistence type="inferred from homology"/>
<evidence type="ECO:0000313" key="6">
    <source>
        <dbReference type="Proteomes" id="UP000182945"/>
    </source>
</evidence>
<dbReference type="CDD" id="cd03129">
    <property type="entry name" value="GAT1_Peptidase_E_like"/>
    <property type="match status" value="1"/>
</dbReference>
<organism evidence="5 6">
    <name type="scientific">Virgibacillus halodenitrificans</name>
    <name type="common">Bacillus halodenitrificans</name>
    <dbReference type="NCBI Taxonomy" id="1482"/>
    <lineage>
        <taxon>Bacteria</taxon>
        <taxon>Bacillati</taxon>
        <taxon>Bacillota</taxon>
        <taxon>Bacilli</taxon>
        <taxon>Bacillales</taxon>
        <taxon>Bacillaceae</taxon>
        <taxon>Virgibacillus</taxon>
    </lineage>
</organism>
<dbReference type="RefSeq" id="WP_071648728.1">
    <property type="nucleotide sequence ID" value="NZ_CP017962.1"/>
</dbReference>
<comment type="similarity">
    <text evidence="1">Belongs to the peptidase S51 family.</text>
</comment>
<dbReference type="Proteomes" id="UP000182945">
    <property type="component" value="Chromosome"/>
</dbReference>
<name>A0AAC9IZC3_VIRHA</name>
<accession>A0AAC9IZC3</accession>
<keyword evidence="4" id="KW-0720">Serine protease</keyword>
<evidence type="ECO:0000256" key="4">
    <source>
        <dbReference type="ARBA" id="ARBA00022825"/>
    </source>
</evidence>